<reference evidence="2 3" key="1">
    <citation type="submission" date="2016-07" db="EMBL/GenBank/DDBJ databases">
        <title>Pervasive Adenine N6-methylation of Active Genes in Fungi.</title>
        <authorList>
            <consortium name="DOE Joint Genome Institute"/>
            <person name="Mondo S.J."/>
            <person name="Dannebaum R.O."/>
            <person name="Kuo R.C."/>
            <person name="Labutti K."/>
            <person name="Haridas S."/>
            <person name="Kuo A."/>
            <person name="Salamov A."/>
            <person name="Ahrendt S.R."/>
            <person name="Lipzen A."/>
            <person name="Sullivan W."/>
            <person name="Andreopoulos W.B."/>
            <person name="Clum A."/>
            <person name="Lindquist E."/>
            <person name="Daum C."/>
            <person name="Ramamoorthy G.K."/>
            <person name="Gryganskyi A."/>
            <person name="Culley D."/>
            <person name="Magnuson J.K."/>
            <person name="James T.Y."/>
            <person name="O'Malley M.A."/>
            <person name="Stajich J.E."/>
            <person name="Spatafora J.W."/>
            <person name="Visel A."/>
            <person name="Grigoriev I.V."/>
        </authorList>
    </citation>
    <scope>NUCLEOTIDE SEQUENCE [LARGE SCALE GENOMIC DNA]</scope>
    <source>
        <strain evidence="2 3">62-1032</strain>
    </source>
</reference>
<protein>
    <recommendedName>
        <fullName evidence="1">F-box domain-containing protein</fullName>
    </recommendedName>
</protein>
<comment type="caution">
    <text evidence="2">The sequence shown here is derived from an EMBL/GenBank/DDBJ whole genome shotgun (WGS) entry which is preliminary data.</text>
</comment>
<evidence type="ECO:0000313" key="2">
    <source>
        <dbReference type="EMBL" id="ORY77203.1"/>
    </source>
</evidence>
<dbReference type="EMBL" id="MCGR01000032">
    <property type="protein sequence ID" value="ORY77203.1"/>
    <property type="molecule type" value="Genomic_DNA"/>
</dbReference>
<sequence length="497" mass="54870">MNTAIATRLKGALSMLWAQLDVEKDCLPSKSCRWLLEELRELQEIPVPAGYASSALSLAAAAEALQATLYSPIASLSLADAATLSSLLTSAVTILTAPLPPSSANDPSQPTLPSEVISLIFHQLAAEKDTSDLPACCLVSKSFLPLAREALYHTLYLTADDEERDEEGDLLDLPSSARRGSDFAINYGRLATELAFHPHLGSLVRRLEVSFDNVEHGMDHASALDVFRALLDACRPHHVKLEGAESTEASHFARVLCQSRQRFRSLHLGTFSNSERRSIDAALWRLLQEQDTLEDLALEFDDSMEAEALIGCPFTLKQLQIDSYRHNFLIAPLLDSLLHHSAATLTRLSFPLDLSLEPYTTPRLSHFVNLQELELSLESEKPPGDPAVSRERGRCDGLLSVLPPSVQSMTVGGPSARSLPLLVPLDRLPTTLFSLHIRAIHFPPAALLTFLRSRSFPHLRRLQYSVMEFKDNKLTEWTSTSKEEVESLLKELGIEGN</sequence>
<keyword evidence="3" id="KW-1185">Reference proteome</keyword>
<evidence type="ECO:0000259" key="1">
    <source>
        <dbReference type="Pfam" id="PF12937"/>
    </source>
</evidence>
<dbReference type="InterPro" id="IPR001810">
    <property type="entry name" value="F-box_dom"/>
</dbReference>
<feature type="domain" description="F-box" evidence="1">
    <location>
        <begin position="111"/>
        <end position="157"/>
    </location>
</feature>
<dbReference type="Proteomes" id="UP000193467">
    <property type="component" value="Unassembled WGS sequence"/>
</dbReference>
<gene>
    <name evidence="2" type="ORF">BCR35DRAFT_305472</name>
</gene>
<dbReference type="Pfam" id="PF12937">
    <property type="entry name" value="F-box-like"/>
    <property type="match status" value="1"/>
</dbReference>
<dbReference type="AlphaFoldDB" id="A0A1Y2F045"/>
<proteinExistence type="predicted"/>
<accession>A0A1Y2F045</accession>
<name>A0A1Y2F045_9BASI</name>
<dbReference type="InParanoid" id="A0A1Y2F045"/>
<organism evidence="2 3">
    <name type="scientific">Leucosporidium creatinivorum</name>
    <dbReference type="NCBI Taxonomy" id="106004"/>
    <lineage>
        <taxon>Eukaryota</taxon>
        <taxon>Fungi</taxon>
        <taxon>Dikarya</taxon>
        <taxon>Basidiomycota</taxon>
        <taxon>Pucciniomycotina</taxon>
        <taxon>Microbotryomycetes</taxon>
        <taxon>Leucosporidiales</taxon>
        <taxon>Leucosporidium</taxon>
    </lineage>
</organism>
<evidence type="ECO:0000313" key="3">
    <source>
        <dbReference type="Proteomes" id="UP000193467"/>
    </source>
</evidence>